<dbReference type="Proteomes" id="UP001165122">
    <property type="component" value="Unassembled WGS sequence"/>
</dbReference>
<evidence type="ECO:0000256" key="2">
    <source>
        <dbReference type="SAM" id="MobiDB-lite"/>
    </source>
</evidence>
<keyword evidence="1" id="KW-0175">Coiled coil</keyword>
<dbReference type="InterPro" id="IPR051927">
    <property type="entry name" value="Zn_Chap_cDPG_Synth"/>
</dbReference>
<dbReference type="InterPro" id="IPR027417">
    <property type="entry name" value="P-loop_NTPase"/>
</dbReference>
<organism evidence="4 5">
    <name type="scientific">Triparma laevis f. longispina</name>
    <dbReference type="NCBI Taxonomy" id="1714387"/>
    <lineage>
        <taxon>Eukaryota</taxon>
        <taxon>Sar</taxon>
        <taxon>Stramenopiles</taxon>
        <taxon>Ochrophyta</taxon>
        <taxon>Bolidophyceae</taxon>
        <taxon>Parmales</taxon>
        <taxon>Triparmaceae</taxon>
        <taxon>Triparma</taxon>
    </lineage>
</organism>
<protein>
    <recommendedName>
        <fullName evidence="3">CobW C-terminal domain-containing protein</fullName>
    </recommendedName>
</protein>
<dbReference type="PANTHER" id="PTHR43603:SF1">
    <property type="entry name" value="ZINC-REGULATED GTPASE METALLOPROTEIN ACTIVATOR 1"/>
    <property type="match status" value="1"/>
</dbReference>
<keyword evidence="5" id="KW-1185">Reference proteome</keyword>
<dbReference type="OrthoDB" id="272672at2759"/>
<sequence length="549" mass="62114">MSSPSPPKKTKHTHPHPPKSARLPVTLLGGFLGAGKTTLLKHILETKHHSSTSDFKCAVIVNDMAELNVDKNLIDQSAVIQSDEVIAMQNGCVCCTLKTDLITQITELSKSKKFDYMIVEASGISEPSEIAGIFEECGEEHDHMEHEEKLSEYARLDTCVTVVSASDFFENFESVKTGKNKEMWPKLMVEQIDYADVVIINKTDLVSKEQLEKIEKNIAVLNQQAKILLSQNSEVDADEVVATNLYDPAKFKDIPQLVIELKKLASCCEDAKSRGEKPCCEGARLLETEFSQVLLGSETVAKTRHETRFGITSFVYKARRPFHPVRLMEFVEKFFVFIQPEGVDCEDDCEDECCAEEEEGVEVEEGQRGEDRPPPPPSDEEIKRFEGMQKELKAMEAMEEERIKAQQAEAKAKQLVRERTIGHVLRSKGFIWTANSHDLVGNYHTAGNTLTLDANEHWNVLRSEAWSGSEEEKKEYRKEFVETWGDRRQEIVFIGHDMRHFAIQEILDECLLDDDEFEMGVDGWKACLGDVFLEQLGEEEEEGVKGGEE</sequence>
<dbReference type="InterPro" id="IPR003495">
    <property type="entry name" value="CobW/HypB/UreG_nucleotide-bd"/>
</dbReference>
<evidence type="ECO:0000313" key="5">
    <source>
        <dbReference type="Proteomes" id="UP001165122"/>
    </source>
</evidence>
<evidence type="ECO:0000259" key="3">
    <source>
        <dbReference type="SMART" id="SM00833"/>
    </source>
</evidence>
<dbReference type="PANTHER" id="PTHR43603">
    <property type="entry name" value="COBW DOMAIN-CONTAINING PROTEIN DDB_G0274527"/>
    <property type="match status" value="1"/>
</dbReference>
<dbReference type="CDD" id="cd03112">
    <property type="entry name" value="CobW-like"/>
    <property type="match status" value="1"/>
</dbReference>
<dbReference type="Gene3D" id="3.40.50.300">
    <property type="entry name" value="P-loop containing nucleotide triphosphate hydrolases"/>
    <property type="match status" value="1"/>
</dbReference>
<feature type="coiled-coil region" evidence="1">
    <location>
        <begin position="388"/>
        <end position="418"/>
    </location>
</feature>
<dbReference type="Pfam" id="PF07683">
    <property type="entry name" value="CobW_C"/>
    <property type="match status" value="1"/>
</dbReference>
<dbReference type="Pfam" id="PF02492">
    <property type="entry name" value="cobW"/>
    <property type="match status" value="1"/>
</dbReference>
<dbReference type="AlphaFoldDB" id="A0A9W7AVI4"/>
<accession>A0A9W7AVI4</accession>
<feature type="domain" description="CobW C-terminal" evidence="3">
    <location>
        <begin position="311"/>
        <end position="511"/>
    </location>
</feature>
<feature type="region of interest" description="Disordered" evidence="2">
    <location>
        <begin position="1"/>
        <end position="22"/>
    </location>
</feature>
<reference evidence="5" key="1">
    <citation type="journal article" date="2023" name="Commun. Biol.">
        <title>Genome analysis of Parmales, the sister group of diatoms, reveals the evolutionary specialization of diatoms from phago-mixotrophs to photoautotrophs.</title>
        <authorList>
            <person name="Ban H."/>
            <person name="Sato S."/>
            <person name="Yoshikawa S."/>
            <person name="Yamada K."/>
            <person name="Nakamura Y."/>
            <person name="Ichinomiya M."/>
            <person name="Sato N."/>
            <person name="Blanc-Mathieu R."/>
            <person name="Endo H."/>
            <person name="Kuwata A."/>
            <person name="Ogata H."/>
        </authorList>
    </citation>
    <scope>NUCLEOTIDE SEQUENCE [LARGE SCALE GENOMIC DNA]</scope>
    <source>
        <strain evidence="5">NIES 3700</strain>
    </source>
</reference>
<dbReference type="InterPro" id="IPR011629">
    <property type="entry name" value="CobW-like_C"/>
</dbReference>
<feature type="compositionally biased region" description="Basic residues" evidence="2">
    <location>
        <begin position="8"/>
        <end position="19"/>
    </location>
</feature>
<proteinExistence type="predicted"/>
<comment type="caution">
    <text evidence="4">The sequence shown here is derived from an EMBL/GenBank/DDBJ whole genome shotgun (WGS) entry which is preliminary data.</text>
</comment>
<name>A0A9W7AVI4_9STRA</name>
<dbReference type="SMART" id="SM00833">
    <property type="entry name" value="CobW_C"/>
    <property type="match status" value="1"/>
</dbReference>
<gene>
    <name evidence="4" type="ORF">TrLO_g1948</name>
</gene>
<evidence type="ECO:0000256" key="1">
    <source>
        <dbReference type="SAM" id="Coils"/>
    </source>
</evidence>
<dbReference type="SUPFAM" id="SSF52540">
    <property type="entry name" value="P-loop containing nucleoside triphosphate hydrolases"/>
    <property type="match status" value="1"/>
</dbReference>
<evidence type="ECO:0000313" key="4">
    <source>
        <dbReference type="EMBL" id="GMH74695.1"/>
    </source>
</evidence>
<dbReference type="SUPFAM" id="SSF90002">
    <property type="entry name" value="Hypothetical protein YjiA, C-terminal domain"/>
    <property type="match status" value="1"/>
</dbReference>
<dbReference type="EMBL" id="BRXW01000700">
    <property type="protein sequence ID" value="GMH74695.1"/>
    <property type="molecule type" value="Genomic_DNA"/>
</dbReference>
<feature type="region of interest" description="Disordered" evidence="2">
    <location>
        <begin position="357"/>
        <end position="382"/>
    </location>
</feature>